<gene>
    <name evidence="1" type="ORF">CEJ02_11235</name>
</gene>
<organism evidence="1">
    <name type="scientific">Salmonella enterica</name>
    <name type="common">Salmonella choleraesuis</name>
    <dbReference type="NCBI Taxonomy" id="28901"/>
    <lineage>
        <taxon>Bacteria</taxon>
        <taxon>Pseudomonadati</taxon>
        <taxon>Pseudomonadota</taxon>
        <taxon>Gammaproteobacteria</taxon>
        <taxon>Enterobacterales</taxon>
        <taxon>Enterobacteriaceae</taxon>
        <taxon>Salmonella</taxon>
    </lineage>
</organism>
<dbReference type="EMBL" id="AAGXGX010000006">
    <property type="protein sequence ID" value="EBS9876219.1"/>
    <property type="molecule type" value="Genomic_DNA"/>
</dbReference>
<evidence type="ECO:0000313" key="1">
    <source>
        <dbReference type="EMBL" id="EBS9876219.1"/>
    </source>
</evidence>
<sequence length="278" mass="32044">MENKKLISIDVYRIDRAARFLGCEVDDILQWALNDKIQLCIYLPFNKAFSLHFSCDVSEIMEKIGLYEDKNKVLMAPHDYVKVGASEFRYVAADNGNWFFETPNHFWVNVLISGLWRINSKIAITNLINRDTHNIKSSDVIIAEHDLPCTITLTSEFKINGGDFHHVDLGEISTSNVFITNNQLLKLYDDKDKTVKNKSINERHSIRREFILASAARALFYHREECGENATDLFNYLNDHTHLYNIPTKNGSLTDHTGKLLSKVINQDPKSWKFSNDD</sequence>
<proteinExistence type="predicted"/>
<protein>
    <submittedName>
        <fullName evidence="1">Uncharacterized protein</fullName>
    </submittedName>
</protein>
<accession>A0A5V1AAE2</accession>
<comment type="caution">
    <text evidence="1">The sequence shown here is derived from an EMBL/GenBank/DDBJ whole genome shotgun (WGS) entry which is preliminary data.</text>
</comment>
<dbReference type="AlphaFoldDB" id="A0A5V1AAE2"/>
<name>A0A5V1AAE2_SALER</name>
<reference evidence="1" key="1">
    <citation type="submission" date="2018-07" db="EMBL/GenBank/DDBJ databases">
        <authorList>
            <consortium name="GenomeTrakr network: Whole genome sequencing for foodborne pathogen traceback"/>
        </authorList>
    </citation>
    <scope>NUCLEOTIDE SEQUENCE</scope>
    <source>
        <strain evidence="1">CFSAN065048</strain>
    </source>
</reference>